<protein>
    <submittedName>
        <fullName evidence="2">Uncharacterized protein</fullName>
    </submittedName>
</protein>
<feature type="chain" id="PRO_5035468589" evidence="1">
    <location>
        <begin position="33"/>
        <end position="116"/>
    </location>
</feature>
<evidence type="ECO:0000313" key="2">
    <source>
        <dbReference type="EMBL" id="KAG8225726.1"/>
    </source>
</evidence>
<reference evidence="2" key="1">
    <citation type="submission" date="2013-04" db="EMBL/GenBank/DDBJ databases">
        <authorList>
            <person name="Qu J."/>
            <person name="Murali S.C."/>
            <person name="Bandaranaike D."/>
            <person name="Bellair M."/>
            <person name="Blankenburg K."/>
            <person name="Chao H."/>
            <person name="Dinh H."/>
            <person name="Doddapaneni H."/>
            <person name="Downs B."/>
            <person name="Dugan-Rocha S."/>
            <person name="Elkadiri S."/>
            <person name="Gnanaolivu R.D."/>
            <person name="Hernandez B."/>
            <person name="Javaid M."/>
            <person name="Jayaseelan J.C."/>
            <person name="Lee S."/>
            <person name="Li M."/>
            <person name="Ming W."/>
            <person name="Munidasa M."/>
            <person name="Muniz J."/>
            <person name="Nguyen L."/>
            <person name="Ongeri F."/>
            <person name="Osuji N."/>
            <person name="Pu L.-L."/>
            <person name="Puazo M."/>
            <person name="Qu C."/>
            <person name="Quiroz J."/>
            <person name="Raj R."/>
            <person name="Weissenberger G."/>
            <person name="Xin Y."/>
            <person name="Zou X."/>
            <person name="Han Y."/>
            <person name="Richards S."/>
            <person name="Worley K."/>
            <person name="Muzny D."/>
            <person name="Gibbs R."/>
        </authorList>
    </citation>
    <scope>NUCLEOTIDE SEQUENCE</scope>
    <source>
        <strain evidence="2">Sampled in the wild</strain>
    </source>
</reference>
<proteinExistence type="predicted"/>
<gene>
    <name evidence="2" type="ORF">J437_LFUL008112</name>
</gene>
<comment type="caution">
    <text evidence="2">The sequence shown here is derived from an EMBL/GenBank/DDBJ whole genome shotgun (WGS) entry which is preliminary data.</text>
</comment>
<dbReference type="OrthoDB" id="10022113at2759"/>
<organism evidence="2 3">
    <name type="scientific">Ladona fulva</name>
    <name type="common">Scarce chaser dragonfly</name>
    <name type="synonym">Libellula fulva</name>
    <dbReference type="NCBI Taxonomy" id="123851"/>
    <lineage>
        <taxon>Eukaryota</taxon>
        <taxon>Metazoa</taxon>
        <taxon>Ecdysozoa</taxon>
        <taxon>Arthropoda</taxon>
        <taxon>Hexapoda</taxon>
        <taxon>Insecta</taxon>
        <taxon>Pterygota</taxon>
        <taxon>Palaeoptera</taxon>
        <taxon>Odonata</taxon>
        <taxon>Epiprocta</taxon>
        <taxon>Anisoptera</taxon>
        <taxon>Libelluloidea</taxon>
        <taxon>Libellulidae</taxon>
        <taxon>Ladona</taxon>
    </lineage>
</organism>
<feature type="signal peptide" evidence="1">
    <location>
        <begin position="1"/>
        <end position="32"/>
    </location>
</feature>
<name>A0A8K0NXK3_LADFU</name>
<evidence type="ECO:0000313" key="3">
    <source>
        <dbReference type="Proteomes" id="UP000792457"/>
    </source>
</evidence>
<sequence length="116" mass="12374">MVTEDDALVAEMKIHPAILLLTLLYVSHLSYGDNIEPVFSRCCDLGSNWGLEGLRCNSFPAPVAGIPAEQQSVCLSAVEICCLRAHRNHICELGKDAAKAGAECTSAPGLGGEYQK</sequence>
<keyword evidence="1" id="KW-0732">Signal</keyword>
<evidence type="ECO:0000256" key="1">
    <source>
        <dbReference type="SAM" id="SignalP"/>
    </source>
</evidence>
<dbReference type="EMBL" id="KZ308249">
    <property type="protein sequence ID" value="KAG8225726.1"/>
    <property type="molecule type" value="Genomic_DNA"/>
</dbReference>
<accession>A0A8K0NXK3</accession>
<reference evidence="2" key="2">
    <citation type="submission" date="2017-10" db="EMBL/GenBank/DDBJ databases">
        <title>Ladona fulva Genome sequencing and assembly.</title>
        <authorList>
            <person name="Murali S."/>
            <person name="Richards S."/>
            <person name="Bandaranaike D."/>
            <person name="Bellair M."/>
            <person name="Blankenburg K."/>
            <person name="Chao H."/>
            <person name="Dinh H."/>
            <person name="Doddapaneni H."/>
            <person name="Dugan-Rocha S."/>
            <person name="Elkadiri S."/>
            <person name="Gnanaolivu R."/>
            <person name="Hernandez B."/>
            <person name="Skinner E."/>
            <person name="Javaid M."/>
            <person name="Lee S."/>
            <person name="Li M."/>
            <person name="Ming W."/>
            <person name="Munidasa M."/>
            <person name="Muniz J."/>
            <person name="Nguyen L."/>
            <person name="Hughes D."/>
            <person name="Osuji N."/>
            <person name="Pu L.-L."/>
            <person name="Puazo M."/>
            <person name="Qu C."/>
            <person name="Quiroz J."/>
            <person name="Raj R."/>
            <person name="Weissenberger G."/>
            <person name="Xin Y."/>
            <person name="Zou X."/>
            <person name="Han Y."/>
            <person name="Worley K."/>
            <person name="Muzny D."/>
            <person name="Gibbs R."/>
        </authorList>
    </citation>
    <scope>NUCLEOTIDE SEQUENCE</scope>
    <source>
        <strain evidence="2">Sampled in the wild</strain>
    </source>
</reference>
<feature type="non-terminal residue" evidence="2">
    <location>
        <position position="1"/>
    </location>
</feature>
<dbReference type="AlphaFoldDB" id="A0A8K0NXK3"/>
<dbReference type="Proteomes" id="UP000792457">
    <property type="component" value="Unassembled WGS sequence"/>
</dbReference>
<keyword evidence="3" id="KW-1185">Reference proteome</keyword>